<dbReference type="EMBL" id="JADWDJ010000008">
    <property type="protein sequence ID" value="KAG5277546.1"/>
    <property type="molecule type" value="Genomic_DNA"/>
</dbReference>
<dbReference type="AlphaFoldDB" id="A0AAV6GUR0"/>
<dbReference type="SUPFAM" id="SSF56112">
    <property type="entry name" value="Protein kinase-like (PK-like)"/>
    <property type="match status" value="1"/>
</dbReference>
<dbReference type="InterPro" id="IPR011009">
    <property type="entry name" value="Kinase-like_dom_sf"/>
</dbReference>
<keyword evidence="3" id="KW-1185">Reference proteome</keyword>
<dbReference type="PROSITE" id="PS50011">
    <property type="entry name" value="PROTEIN_KINASE_DOM"/>
    <property type="match status" value="1"/>
</dbReference>
<feature type="domain" description="Protein kinase" evidence="1">
    <location>
        <begin position="1"/>
        <end position="91"/>
    </location>
</feature>
<dbReference type="GO" id="GO:0004672">
    <property type="term" value="F:protein kinase activity"/>
    <property type="evidence" value="ECO:0007669"/>
    <property type="project" value="InterPro"/>
</dbReference>
<organism evidence="2 3">
    <name type="scientific">Alosa alosa</name>
    <name type="common">allis shad</name>
    <dbReference type="NCBI Taxonomy" id="278164"/>
    <lineage>
        <taxon>Eukaryota</taxon>
        <taxon>Metazoa</taxon>
        <taxon>Chordata</taxon>
        <taxon>Craniata</taxon>
        <taxon>Vertebrata</taxon>
        <taxon>Euteleostomi</taxon>
        <taxon>Actinopterygii</taxon>
        <taxon>Neopterygii</taxon>
        <taxon>Teleostei</taxon>
        <taxon>Clupei</taxon>
        <taxon>Clupeiformes</taxon>
        <taxon>Clupeoidei</taxon>
        <taxon>Clupeidae</taxon>
        <taxon>Alosa</taxon>
    </lineage>
</organism>
<protein>
    <recommendedName>
        <fullName evidence="1">Protein kinase domain-containing protein</fullName>
    </recommendedName>
</protein>
<dbReference type="InterPro" id="IPR051866">
    <property type="entry name" value="Intracell_Sig-Traffick_Protein"/>
</dbReference>
<proteinExistence type="predicted"/>
<dbReference type="PANTHER" id="PTHR15508">
    <property type="entry name" value="RIBOSOMAL PROTEIN S6 KINASE"/>
    <property type="match status" value="1"/>
</dbReference>
<sequence>MYCAPEVGGIGEETVACDWWSLGAILFELLTGKSLHQCHPAGISRHTFLSIPEFVSEEARSLLQQLLQYNPAERLGAGGSGAEDIKSHPFFSCVTWPT</sequence>
<evidence type="ECO:0000313" key="2">
    <source>
        <dbReference type="EMBL" id="KAG5277546.1"/>
    </source>
</evidence>
<evidence type="ECO:0000313" key="3">
    <source>
        <dbReference type="Proteomes" id="UP000823561"/>
    </source>
</evidence>
<dbReference type="Pfam" id="PF00069">
    <property type="entry name" value="Pkinase"/>
    <property type="match status" value="1"/>
</dbReference>
<dbReference type="PANTHER" id="PTHR15508:SF2">
    <property type="entry name" value="RIBOSOMAL PROTEIN S6 KINASE DELTA-1"/>
    <property type="match status" value="1"/>
</dbReference>
<dbReference type="GO" id="GO:0005769">
    <property type="term" value="C:early endosome"/>
    <property type="evidence" value="ECO:0007669"/>
    <property type="project" value="TreeGrafter"/>
</dbReference>
<reference evidence="2" key="1">
    <citation type="submission" date="2020-10" db="EMBL/GenBank/DDBJ databases">
        <title>Chromosome-scale genome assembly of the Allis shad, Alosa alosa.</title>
        <authorList>
            <person name="Margot Z."/>
            <person name="Christophe K."/>
            <person name="Cabau C."/>
            <person name="Louis A."/>
            <person name="Berthelot C."/>
            <person name="Parey E."/>
            <person name="Roest Crollius H."/>
            <person name="Montfort J."/>
            <person name="Robinson-Rechavi M."/>
            <person name="Bucao C."/>
            <person name="Bouchez O."/>
            <person name="Gislard M."/>
            <person name="Lluch J."/>
            <person name="Milhes M."/>
            <person name="Lampietro C."/>
            <person name="Lopez Roques C."/>
            <person name="Donnadieu C."/>
            <person name="Braasch I."/>
            <person name="Desvignes T."/>
            <person name="Postlethwait J."/>
            <person name="Bobe J."/>
            <person name="Guiguen Y."/>
        </authorList>
    </citation>
    <scope>NUCLEOTIDE SEQUENCE</scope>
    <source>
        <strain evidence="2">M-15738</strain>
        <tissue evidence="2">Blood</tissue>
    </source>
</reference>
<dbReference type="GO" id="GO:0005524">
    <property type="term" value="F:ATP binding"/>
    <property type="evidence" value="ECO:0007669"/>
    <property type="project" value="InterPro"/>
</dbReference>
<comment type="caution">
    <text evidence="2">The sequence shown here is derived from an EMBL/GenBank/DDBJ whole genome shotgun (WGS) entry which is preliminary data.</text>
</comment>
<evidence type="ECO:0000259" key="1">
    <source>
        <dbReference type="PROSITE" id="PS50011"/>
    </source>
</evidence>
<accession>A0AAV6GUR0</accession>
<dbReference type="InterPro" id="IPR000719">
    <property type="entry name" value="Prot_kinase_dom"/>
</dbReference>
<dbReference type="Proteomes" id="UP000823561">
    <property type="component" value="Chromosome 8"/>
</dbReference>
<dbReference type="Gene3D" id="1.10.510.10">
    <property type="entry name" value="Transferase(Phosphotransferase) domain 1"/>
    <property type="match status" value="1"/>
</dbReference>
<gene>
    <name evidence="2" type="ORF">AALO_G00118850</name>
</gene>
<name>A0AAV6GUR0_9TELE</name>